<proteinExistence type="predicted"/>
<evidence type="ECO:0000256" key="1">
    <source>
        <dbReference type="SAM" id="MobiDB-lite"/>
    </source>
</evidence>
<feature type="compositionally biased region" description="Gly residues" evidence="1">
    <location>
        <begin position="48"/>
        <end position="57"/>
    </location>
</feature>
<evidence type="ECO:0000313" key="3">
    <source>
        <dbReference type="Proteomes" id="UP000252698"/>
    </source>
</evidence>
<protein>
    <submittedName>
        <fullName evidence="2">Uncharacterized protein</fullName>
    </submittedName>
</protein>
<dbReference type="AlphaFoldDB" id="A0A2Z5J6I2"/>
<dbReference type="RefSeq" id="WP_114242605.1">
    <property type="nucleotide sequence ID" value="NZ_CP027306.1"/>
</dbReference>
<name>A0A2Z5J6I2_STRAR</name>
<accession>A0A2Z5J6I2</accession>
<gene>
    <name evidence="2" type="ORF">C5746_01865</name>
</gene>
<dbReference type="Proteomes" id="UP000252698">
    <property type="component" value="Chromosome"/>
</dbReference>
<sequence length="67" mass="7605">MTDTQHPQPMSGTTIREYVRAVPRHRLADEQARQERIHALEQERHRIVGGGQTGLSDGGRATWEITD</sequence>
<reference evidence="2 3" key="1">
    <citation type="journal article" date="2018" name="Front. Microbiol.">
        <title>Genome Sequencing of Streptomyces atratus SCSIOZH16 and Activation Production of Nocardamine via Metabolic Engineering.</title>
        <authorList>
            <person name="Li Y."/>
            <person name="Zhang C."/>
            <person name="Liu C."/>
            <person name="Ju J."/>
            <person name="Ma J."/>
        </authorList>
    </citation>
    <scope>NUCLEOTIDE SEQUENCE [LARGE SCALE GENOMIC DNA]</scope>
    <source>
        <strain evidence="2 3">SCSIO_ZH16</strain>
    </source>
</reference>
<feature type="region of interest" description="Disordered" evidence="1">
    <location>
        <begin position="46"/>
        <end position="67"/>
    </location>
</feature>
<dbReference type="KEGG" id="sata:C5746_01865"/>
<dbReference type="EMBL" id="CP027306">
    <property type="protein sequence ID" value="AXE75936.1"/>
    <property type="molecule type" value="Genomic_DNA"/>
</dbReference>
<organism evidence="2 3">
    <name type="scientific">Streptomyces atratus</name>
    <dbReference type="NCBI Taxonomy" id="1893"/>
    <lineage>
        <taxon>Bacteria</taxon>
        <taxon>Bacillati</taxon>
        <taxon>Actinomycetota</taxon>
        <taxon>Actinomycetes</taxon>
        <taxon>Kitasatosporales</taxon>
        <taxon>Streptomycetaceae</taxon>
        <taxon>Streptomyces</taxon>
    </lineage>
</organism>
<dbReference type="GeneID" id="95517332"/>
<evidence type="ECO:0000313" key="2">
    <source>
        <dbReference type="EMBL" id="AXE75936.1"/>
    </source>
</evidence>